<accession>A0A4U1FLU0</accession>
<evidence type="ECO:0000313" key="3">
    <source>
        <dbReference type="Proteomes" id="UP000308365"/>
    </source>
</evidence>
<name>A0A4U1FLU0_MONMO</name>
<feature type="non-terminal residue" evidence="2">
    <location>
        <position position="1"/>
    </location>
</feature>
<gene>
    <name evidence="2" type="ORF">EI555_003167</name>
</gene>
<sequence>QLKKAASWLFKNAEPLTSLSLASNSREGQVAAPARLISGVEMKAESVCICFIDDCMDCDVPLAELTFSRLNFLQHVRTSPEGYAHFTLSGDYYNRALSGWEPFIEPWPCSVSWQQQAASRLHPTRLKLEVKAKHRLDINITSVLIDQYISTKESWMADYCKQDKEIDSTTSEDWMGSSVDPPCFGQSLPLVYLRTRSTASLTNLEHQIYAREMKAPKRRQPFVPFALRNHTGCTLWFATLTTTPTRAALSHSGSPGVVPEGNGTFLDDAHNVSEWQEVLTGEEIPFEFEARGKLRHR</sequence>
<protein>
    <recommendedName>
        <fullName evidence="1">VPS13-like middle region domain-containing protein</fullName>
    </recommendedName>
</protein>
<dbReference type="EMBL" id="RWIC01000062">
    <property type="protein sequence ID" value="TKC51022.1"/>
    <property type="molecule type" value="Genomic_DNA"/>
</dbReference>
<reference evidence="3" key="1">
    <citation type="journal article" date="2019" name="IScience">
        <title>Narwhal Genome Reveals Long-Term Low Genetic Diversity despite Current Large Abundance Size.</title>
        <authorList>
            <person name="Westbury M.V."/>
            <person name="Petersen B."/>
            <person name="Garde E."/>
            <person name="Heide-Jorgensen M.P."/>
            <person name="Lorenzen E.D."/>
        </authorList>
    </citation>
    <scope>NUCLEOTIDE SEQUENCE [LARGE SCALE GENOMIC DNA]</scope>
</reference>
<dbReference type="Pfam" id="PF25033">
    <property type="entry name" value="VPS13_M"/>
    <property type="match status" value="1"/>
</dbReference>
<dbReference type="GO" id="GO:0006623">
    <property type="term" value="P:protein targeting to vacuole"/>
    <property type="evidence" value="ECO:0007669"/>
    <property type="project" value="TreeGrafter"/>
</dbReference>
<comment type="caution">
    <text evidence="2">The sequence shown here is derived from an EMBL/GenBank/DDBJ whole genome shotgun (WGS) entry which is preliminary data.</text>
</comment>
<evidence type="ECO:0000259" key="1">
    <source>
        <dbReference type="Pfam" id="PF25033"/>
    </source>
</evidence>
<dbReference type="InterPro" id="IPR026847">
    <property type="entry name" value="VPS13"/>
</dbReference>
<dbReference type="PANTHER" id="PTHR16166:SF141">
    <property type="entry name" value="INTERMEMBRANE LIPID TRANSFER PROTEIN VPS13D"/>
    <property type="match status" value="1"/>
</dbReference>
<feature type="domain" description="VPS13-like middle region" evidence="1">
    <location>
        <begin position="40"/>
        <end position="205"/>
    </location>
</feature>
<proteinExistence type="predicted"/>
<organism evidence="2 3">
    <name type="scientific">Monodon monoceros</name>
    <name type="common">Narwhal</name>
    <name type="synonym">Ceratodon monodon</name>
    <dbReference type="NCBI Taxonomy" id="40151"/>
    <lineage>
        <taxon>Eukaryota</taxon>
        <taxon>Metazoa</taxon>
        <taxon>Chordata</taxon>
        <taxon>Craniata</taxon>
        <taxon>Vertebrata</taxon>
        <taxon>Euteleostomi</taxon>
        <taxon>Mammalia</taxon>
        <taxon>Eutheria</taxon>
        <taxon>Laurasiatheria</taxon>
        <taxon>Artiodactyla</taxon>
        <taxon>Whippomorpha</taxon>
        <taxon>Cetacea</taxon>
        <taxon>Odontoceti</taxon>
        <taxon>Monodontidae</taxon>
        <taxon>Monodon</taxon>
    </lineage>
</organism>
<dbReference type="Proteomes" id="UP000308365">
    <property type="component" value="Unassembled WGS sequence"/>
</dbReference>
<dbReference type="AlphaFoldDB" id="A0A4U1FLU0"/>
<dbReference type="InterPro" id="IPR056747">
    <property type="entry name" value="VPS13-like_M"/>
</dbReference>
<dbReference type="PANTHER" id="PTHR16166">
    <property type="entry name" value="VACUOLAR PROTEIN SORTING-ASSOCIATED PROTEIN VPS13"/>
    <property type="match status" value="1"/>
</dbReference>
<evidence type="ECO:0000313" key="2">
    <source>
        <dbReference type="EMBL" id="TKC51022.1"/>
    </source>
</evidence>
<dbReference type="GO" id="GO:0007005">
    <property type="term" value="P:mitochondrion organization"/>
    <property type="evidence" value="ECO:0007669"/>
    <property type="project" value="TreeGrafter"/>
</dbReference>
<dbReference type="GO" id="GO:0045053">
    <property type="term" value="P:protein retention in Golgi apparatus"/>
    <property type="evidence" value="ECO:0007669"/>
    <property type="project" value="TreeGrafter"/>
</dbReference>